<evidence type="ECO:0000256" key="6">
    <source>
        <dbReference type="ARBA" id="ARBA00022792"/>
    </source>
</evidence>
<evidence type="ECO:0000256" key="1">
    <source>
        <dbReference type="ARBA" id="ARBA00004273"/>
    </source>
</evidence>
<dbReference type="Gene3D" id="6.10.280.70">
    <property type="match status" value="1"/>
</dbReference>
<evidence type="ECO:0000256" key="8">
    <source>
        <dbReference type="ARBA" id="ARBA00023128"/>
    </source>
</evidence>
<evidence type="ECO:0000313" key="13">
    <source>
        <dbReference type="EMBL" id="JAT47972.1"/>
    </source>
</evidence>
<dbReference type="InterPro" id="IPR036228">
    <property type="entry name" value="ATP_synth_F0_dsu_sf_mt"/>
</dbReference>
<keyword evidence="9 10" id="KW-0472">Membrane</keyword>
<dbReference type="GO" id="GO:0015986">
    <property type="term" value="P:proton motive force-driven ATP synthesis"/>
    <property type="evidence" value="ECO:0007669"/>
    <property type="project" value="UniProtKB-UniRule"/>
</dbReference>
<organism evidence="13">
    <name type="scientific">Anthurium amnicola</name>
    <dbReference type="NCBI Taxonomy" id="1678845"/>
    <lineage>
        <taxon>Eukaryota</taxon>
        <taxon>Viridiplantae</taxon>
        <taxon>Streptophyta</taxon>
        <taxon>Embryophyta</taxon>
        <taxon>Tracheophyta</taxon>
        <taxon>Spermatophyta</taxon>
        <taxon>Magnoliopsida</taxon>
        <taxon>Liliopsida</taxon>
        <taxon>Araceae</taxon>
        <taxon>Pothoideae</taxon>
        <taxon>Potheae</taxon>
        <taxon>Anthurium</taxon>
    </lineage>
</organism>
<comment type="subcellular location">
    <subcellularLocation>
        <location evidence="1 10">Mitochondrion inner membrane</location>
    </subcellularLocation>
</comment>
<evidence type="ECO:0000256" key="9">
    <source>
        <dbReference type="ARBA" id="ARBA00023136"/>
    </source>
</evidence>
<dbReference type="InterPro" id="IPR008689">
    <property type="entry name" value="ATP_synth_F0_dsu_mt"/>
</dbReference>
<evidence type="ECO:0000256" key="4">
    <source>
        <dbReference type="ARBA" id="ARBA00022547"/>
    </source>
</evidence>
<feature type="compositionally biased region" description="Basic and acidic residues" evidence="12">
    <location>
        <begin position="155"/>
        <end position="164"/>
    </location>
</feature>
<dbReference type="GO" id="GO:0015078">
    <property type="term" value="F:proton transmembrane transporter activity"/>
    <property type="evidence" value="ECO:0007669"/>
    <property type="project" value="InterPro"/>
</dbReference>
<reference evidence="13" key="1">
    <citation type="submission" date="2015-07" db="EMBL/GenBank/DDBJ databases">
        <title>Transcriptome Assembly of Anthurium amnicola.</title>
        <authorList>
            <person name="Suzuki J."/>
        </authorList>
    </citation>
    <scope>NUCLEOTIDE SEQUENCE</scope>
</reference>
<evidence type="ECO:0000256" key="7">
    <source>
        <dbReference type="ARBA" id="ARBA00023065"/>
    </source>
</evidence>
<protein>
    <recommendedName>
        <fullName evidence="10">ATP synthase subunit d, mitochondrial</fullName>
    </recommendedName>
</protein>
<comment type="function">
    <text evidence="10">Mitochondrial membrane ATP synthase (F(1)F(0) ATP synthase or Complex V) produces ATP from ADP in the presence of a proton gradient across the membrane which is generated by electron transport complexes of the respiratory chain. F-type ATPases consist of two structural domains, F(1) - containing the extramembraneous catalytic core, and F(0) - containing the membrane proton channel, linked together by a central stalk and a peripheral stalk. During catalysis, ATP synthesis in the catalytic domain of F(1) is coupled via a rotary mechanism of the central stalk subunits to proton translocation.</text>
</comment>
<keyword evidence="8 10" id="KW-0496">Mitochondrion</keyword>
<evidence type="ECO:0000256" key="3">
    <source>
        <dbReference type="ARBA" id="ARBA00022448"/>
    </source>
</evidence>
<name>A0A1D1Y014_9ARAE</name>
<keyword evidence="5 10" id="KW-0375">Hydrogen ion transport</keyword>
<evidence type="ECO:0000256" key="2">
    <source>
        <dbReference type="ARBA" id="ARBA00006842"/>
    </source>
</evidence>
<keyword evidence="3 10" id="KW-0813">Transport</keyword>
<evidence type="ECO:0000256" key="10">
    <source>
        <dbReference type="PIRNR" id="PIRNR005514"/>
    </source>
</evidence>
<evidence type="ECO:0000256" key="12">
    <source>
        <dbReference type="SAM" id="MobiDB-lite"/>
    </source>
</evidence>
<feature type="region of interest" description="Disordered" evidence="12">
    <location>
        <begin position="144"/>
        <end position="164"/>
    </location>
</feature>
<accession>A0A1D1Y014</accession>
<dbReference type="AlphaFoldDB" id="A0A1D1Y014"/>
<dbReference type="SUPFAM" id="SSF161065">
    <property type="entry name" value="ATP synthase D chain-like"/>
    <property type="match status" value="1"/>
</dbReference>
<keyword evidence="11" id="KW-0175">Coiled coil</keyword>
<dbReference type="GO" id="GO:0045259">
    <property type="term" value="C:proton-transporting ATP synthase complex"/>
    <property type="evidence" value="ECO:0007669"/>
    <property type="project" value="UniProtKB-KW"/>
</dbReference>
<sequence>MAKRFAGVKVNWNSILERFPTKDEEQLLKLAKIRKAHETFVRRVAALPEKPPAIDWAAYKNKIPAAFVDSIKQKYEAISIPYPKNNAEAVINAKEQEMASKVAQAKQDAQSTIKSLEAELNNLGLLMPGEKMTIQEALQTDPKAGVNAAYPTPSPHDDQETNREWRIYIDRKDRGLPAERPQG</sequence>
<dbReference type="PANTHER" id="PTHR12700">
    <property type="entry name" value="ATP SYNTHASE SUBUNIT D, MITOCHONDRIAL"/>
    <property type="match status" value="1"/>
</dbReference>
<dbReference type="PIRSF" id="PIRSF005514">
    <property type="entry name" value="ATPase_F0_D_mt"/>
    <property type="match status" value="1"/>
</dbReference>
<dbReference type="Pfam" id="PF05873">
    <property type="entry name" value="Mt_ATP-synt_D"/>
    <property type="match status" value="1"/>
</dbReference>
<keyword evidence="4" id="KW-0138">CF(0)</keyword>
<proteinExistence type="inferred from homology"/>
<dbReference type="GO" id="GO:0005743">
    <property type="term" value="C:mitochondrial inner membrane"/>
    <property type="evidence" value="ECO:0007669"/>
    <property type="project" value="UniProtKB-SubCell"/>
</dbReference>
<feature type="coiled-coil region" evidence="11">
    <location>
        <begin position="84"/>
        <end position="126"/>
    </location>
</feature>
<comment type="similarity">
    <text evidence="2 10">Belongs to the ATPase d subunit family.</text>
</comment>
<evidence type="ECO:0000256" key="5">
    <source>
        <dbReference type="ARBA" id="ARBA00022781"/>
    </source>
</evidence>
<evidence type="ECO:0000256" key="11">
    <source>
        <dbReference type="SAM" id="Coils"/>
    </source>
</evidence>
<keyword evidence="7 10" id="KW-0406">Ion transport</keyword>
<keyword evidence="6 10" id="KW-0999">Mitochondrion inner membrane</keyword>
<gene>
    <name evidence="13" type="primary">ATPsyn-d</name>
    <name evidence="13" type="ORF">g.31159</name>
</gene>
<dbReference type="EMBL" id="GDJX01019964">
    <property type="protein sequence ID" value="JAT47972.1"/>
    <property type="molecule type" value="Transcribed_RNA"/>
</dbReference>